<dbReference type="Gene3D" id="2.60.40.1120">
    <property type="entry name" value="Carboxypeptidase-like, regulatory domain"/>
    <property type="match status" value="1"/>
</dbReference>
<evidence type="ECO:0000256" key="4">
    <source>
        <dbReference type="ARBA" id="ARBA00022692"/>
    </source>
</evidence>
<dbReference type="InterPro" id="IPR039426">
    <property type="entry name" value="TonB-dep_rcpt-like"/>
</dbReference>
<dbReference type="Pfam" id="PF13715">
    <property type="entry name" value="CarbopepD_reg_2"/>
    <property type="match status" value="1"/>
</dbReference>
<dbReference type="Proteomes" id="UP000708576">
    <property type="component" value="Unassembled WGS sequence"/>
</dbReference>
<dbReference type="PANTHER" id="PTHR30069">
    <property type="entry name" value="TONB-DEPENDENT OUTER MEMBRANE RECEPTOR"/>
    <property type="match status" value="1"/>
</dbReference>
<evidence type="ECO:0000256" key="3">
    <source>
        <dbReference type="ARBA" id="ARBA00022452"/>
    </source>
</evidence>
<dbReference type="EMBL" id="JAGUCO010000017">
    <property type="protein sequence ID" value="MBS2099952.1"/>
    <property type="molecule type" value="Genomic_DNA"/>
</dbReference>
<dbReference type="InterPro" id="IPR010917">
    <property type="entry name" value="TonB_rcpt_CS"/>
</dbReference>
<keyword evidence="4" id="KW-0812">Transmembrane</keyword>
<keyword evidence="8" id="KW-0998">Cell outer membrane</keyword>
<dbReference type="Pfam" id="PF07715">
    <property type="entry name" value="Plug"/>
    <property type="match status" value="1"/>
</dbReference>
<dbReference type="PROSITE" id="PS01156">
    <property type="entry name" value="TONB_DEPENDENT_REC_2"/>
    <property type="match status" value="1"/>
</dbReference>
<dbReference type="InterPro" id="IPR008969">
    <property type="entry name" value="CarboxyPept-like_regulatory"/>
</dbReference>
<name>A0ABS5JYH0_9BACT</name>
<dbReference type="InterPro" id="IPR036942">
    <property type="entry name" value="Beta-barrel_TonB_sf"/>
</dbReference>
<dbReference type="Gene3D" id="2.40.170.20">
    <property type="entry name" value="TonB-dependent receptor, beta-barrel domain"/>
    <property type="match status" value="1"/>
</dbReference>
<proteinExistence type="predicted"/>
<evidence type="ECO:0000259" key="9">
    <source>
        <dbReference type="Pfam" id="PF07715"/>
    </source>
</evidence>
<reference evidence="10 11" key="1">
    <citation type="journal article" date="2015" name="Int. J. Syst. Evol. Microbiol.">
        <title>Carboxylicivirga linearis sp. nov., isolated from a sea cucumber culture pond.</title>
        <authorList>
            <person name="Wang F.Q."/>
            <person name="Zhou Y.X."/>
            <person name="Lin X.Z."/>
            <person name="Chen G.J."/>
            <person name="Du Z.J."/>
        </authorList>
    </citation>
    <scope>NUCLEOTIDE SEQUENCE [LARGE SCALE GENOMIC DNA]</scope>
    <source>
        <strain evidence="10 11">FB218</strain>
    </source>
</reference>
<protein>
    <submittedName>
        <fullName evidence="10">TonB-dependent receptor</fullName>
    </submittedName>
</protein>
<dbReference type="SUPFAM" id="SSF49464">
    <property type="entry name" value="Carboxypeptidase regulatory domain-like"/>
    <property type="match status" value="1"/>
</dbReference>
<feature type="domain" description="TonB-dependent receptor plug" evidence="9">
    <location>
        <begin position="103"/>
        <end position="209"/>
    </location>
</feature>
<accession>A0ABS5JYH0</accession>
<keyword evidence="5" id="KW-0732">Signal</keyword>
<keyword evidence="2" id="KW-0813">Transport</keyword>
<evidence type="ECO:0000256" key="5">
    <source>
        <dbReference type="ARBA" id="ARBA00022729"/>
    </source>
</evidence>
<keyword evidence="10" id="KW-0675">Receptor</keyword>
<evidence type="ECO:0000313" key="11">
    <source>
        <dbReference type="Proteomes" id="UP000708576"/>
    </source>
</evidence>
<keyword evidence="7" id="KW-0472">Membrane</keyword>
<evidence type="ECO:0000256" key="6">
    <source>
        <dbReference type="ARBA" id="ARBA00023077"/>
    </source>
</evidence>
<evidence type="ECO:0000256" key="8">
    <source>
        <dbReference type="ARBA" id="ARBA00023237"/>
    </source>
</evidence>
<comment type="subcellular location">
    <subcellularLocation>
        <location evidence="1">Cell outer membrane</location>
        <topology evidence="1">Multi-pass membrane protein</topology>
    </subcellularLocation>
</comment>
<sequence>MALMAQTSVKGVLVDQATGEELIGASVIEKGTTNGTVTSFDGTFSFDLQGGEKMLVFSYIGYNTIEKTVEISGVELDLGIIQLGSDEVGLDEVKVVANFAVDRKTPVAVSTIQPKTIEEKLGAQEFPQVLKATPGVYATNDGGGFGDSRITLRGFDTDNIAVMINGVPVNDMENGKVYWSNWSGLSDVTRTMQVQRGMGASKLAVPSAGGTINILTTTTDSEAGGNIYYGIGNDGYEKMAFTASTGLSDKGWAFTFSGSHTEGNGWADGLQFEGWSYFANVSKIINDKHTVSFNAFGATQEHGQRRTMMTMDEWNKYGRKHNSDWGYLNGSEYNGRTNYYSKPQLSLNHFWNINDDLNLKTVVYASFGRGGGIAGFGDDRNFNDYRIGDSRSLIDFDRLYRENAVNRESSTYMVASTNHHNWYGGVSTLDWDINNKLKFIGGVDGRYYFGQHYQEISDLVGGEYTVVTRDVHGVSTNHVARVGDKVGYDNDGEVLWESVFGQLEYSEGRLSAFANLAAANVSYRRIDYGNYAYGDHISPWVHSQTISLKTGVNFNIDEKNNVFFNTGYFQRPPMMNAVFMNHTNAINDDAKNEGIFSAELGYGLRTKTFAANANAYYTYWMDKSMVRTMYDNGEVAGYANILGLDAVHMGVEVDFEWRPTNKLTVTGMGSVGDWRWADNVNATFVDQDQNVLGQYDLYTKDLKVGNAAQITAALGAKYEVLDGLSVGADYNFFAKNYANFSPEDRTSEDMEGVQAWQMPNFGLVDVNAVYRFKMGKLNASAFGQISNLLDTWYIADANDGTTWDASTMYIGLGRTWSFGLKLNF</sequence>
<keyword evidence="3" id="KW-1134">Transmembrane beta strand</keyword>
<comment type="caution">
    <text evidence="10">The sequence shown here is derived from an EMBL/GenBank/DDBJ whole genome shotgun (WGS) entry which is preliminary data.</text>
</comment>
<evidence type="ECO:0000256" key="7">
    <source>
        <dbReference type="ARBA" id="ARBA00023136"/>
    </source>
</evidence>
<organism evidence="10 11">
    <name type="scientific">Carboxylicivirga linearis</name>
    <dbReference type="NCBI Taxonomy" id="1628157"/>
    <lineage>
        <taxon>Bacteria</taxon>
        <taxon>Pseudomonadati</taxon>
        <taxon>Bacteroidota</taxon>
        <taxon>Bacteroidia</taxon>
        <taxon>Marinilabiliales</taxon>
        <taxon>Marinilabiliaceae</taxon>
        <taxon>Carboxylicivirga</taxon>
    </lineage>
</organism>
<dbReference type="PANTHER" id="PTHR30069:SF29">
    <property type="entry name" value="HEMOGLOBIN AND HEMOGLOBIN-HAPTOGLOBIN-BINDING PROTEIN 1-RELATED"/>
    <property type="match status" value="1"/>
</dbReference>
<dbReference type="SUPFAM" id="SSF56935">
    <property type="entry name" value="Porins"/>
    <property type="match status" value="1"/>
</dbReference>
<evidence type="ECO:0000256" key="2">
    <source>
        <dbReference type="ARBA" id="ARBA00022448"/>
    </source>
</evidence>
<evidence type="ECO:0000256" key="1">
    <source>
        <dbReference type="ARBA" id="ARBA00004571"/>
    </source>
</evidence>
<keyword evidence="6" id="KW-0798">TonB box</keyword>
<gene>
    <name evidence="10" type="ORF">KEM10_16815</name>
</gene>
<dbReference type="InterPro" id="IPR012910">
    <property type="entry name" value="Plug_dom"/>
</dbReference>
<keyword evidence="11" id="KW-1185">Reference proteome</keyword>
<evidence type="ECO:0000313" key="10">
    <source>
        <dbReference type="EMBL" id="MBS2099952.1"/>
    </source>
</evidence>
<dbReference type="InterPro" id="IPR037066">
    <property type="entry name" value="Plug_dom_sf"/>
</dbReference>
<dbReference type="Gene3D" id="2.170.130.10">
    <property type="entry name" value="TonB-dependent receptor, plug domain"/>
    <property type="match status" value="1"/>
</dbReference>